<reference evidence="7" key="1">
    <citation type="submission" date="2015-11" db="EMBL/GenBank/DDBJ databases">
        <title>De novo transcriptome assembly of four potential Pierce s Disease insect vectors from Arizona vineyards.</title>
        <authorList>
            <person name="Tassone E.E."/>
        </authorList>
    </citation>
    <scope>NUCLEOTIDE SEQUENCE</scope>
</reference>
<dbReference type="InterPro" id="IPR000727">
    <property type="entry name" value="T_SNARE_dom"/>
</dbReference>
<dbReference type="AlphaFoldDB" id="A0A1B6L4V2"/>
<evidence type="ECO:0000259" key="6">
    <source>
        <dbReference type="PROSITE" id="PS50192"/>
    </source>
</evidence>
<evidence type="ECO:0000256" key="5">
    <source>
        <dbReference type="SAM" id="Phobius"/>
    </source>
</evidence>
<gene>
    <name evidence="7" type="ORF">g.4768</name>
</gene>
<organism evidence="7">
    <name type="scientific">Graphocephala atropunctata</name>
    <dbReference type="NCBI Taxonomy" id="36148"/>
    <lineage>
        <taxon>Eukaryota</taxon>
        <taxon>Metazoa</taxon>
        <taxon>Ecdysozoa</taxon>
        <taxon>Arthropoda</taxon>
        <taxon>Hexapoda</taxon>
        <taxon>Insecta</taxon>
        <taxon>Pterygota</taxon>
        <taxon>Neoptera</taxon>
        <taxon>Paraneoptera</taxon>
        <taxon>Hemiptera</taxon>
        <taxon>Auchenorrhyncha</taxon>
        <taxon>Membracoidea</taxon>
        <taxon>Cicadellidae</taxon>
        <taxon>Cicadellinae</taxon>
        <taxon>Cicadellini</taxon>
        <taxon>Graphocephala</taxon>
    </lineage>
</organism>
<evidence type="ECO:0000256" key="3">
    <source>
        <dbReference type="ARBA" id="ARBA00023054"/>
    </source>
</evidence>
<dbReference type="GO" id="GO:0000149">
    <property type="term" value="F:SNARE binding"/>
    <property type="evidence" value="ECO:0007669"/>
    <property type="project" value="TreeGrafter"/>
</dbReference>
<dbReference type="Pfam" id="PF05739">
    <property type="entry name" value="SNARE"/>
    <property type="match status" value="1"/>
</dbReference>
<evidence type="ECO:0000256" key="4">
    <source>
        <dbReference type="ARBA" id="ARBA00023136"/>
    </source>
</evidence>
<dbReference type="GO" id="GO:0005484">
    <property type="term" value="F:SNAP receptor activity"/>
    <property type="evidence" value="ECO:0007669"/>
    <property type="project" value="TreeGrafter"/>
</dbReference>
<keyword evidence="5" id="KW-1133">Transmembrane helix</keyword>
<dbReference type="Gene3D" id="1.20.5.110">
    <property type="match status" value="1"/>
</dbReference>
<dbReference type="GO" id="GO:0012505">
    <property type="term" value="C:endomembrane system"/>
    <property type="evidence" value="ECO:0007669"/>
    <property type="project" value="TreeGrafter"/>
</dbReference>
<evidence type="ECO:0000313" key="7">
    <source>
        <dbReference type="EMBL" id="JAT18690.1"/>
    </source>
</evidence>
<dbReference type="SUPFAM" id="SSF58038">
    <property type="entry name" value="SNARE fusion complex"/>
    <property type="match status" value="1"/>
</dbReference>
<feature type="domain" description="T-SNARE coiled-coil homology" evidence="6">
    <location>
        <begin position="152"/>
        <end position="214"/>
    </location>
</feature>
<dbReference type="CDD" id="cd15852">
    <property type="entry name" value="SNARE_Syntaxin8"/>
    <property type="match status" value="1"/>
</dbReference>
<dbReference type="GO" id="GO:0006886">
    <property type="term" value="P:intracellular protein transport"/>
    <property type="evidence" value="ECO:0007669"/>
    <property type="project" value="TreeGrafter"/>
</dbReference>
<dbReference type="InterPro" id="IPR041875">
    <property type="entry name" value="Syntaxin-8_SNARE"/>
</dbReference>
<keyword evidence="3" id="KW-0175">Coiled coil</keyword>
<feature type="transmembrane region" description="Helical" evidence="5">
    <location>
        <begin position="222"/>
        <end position="239"/>
    </location>
</feature>
<comment type="subcellular location">
    <subcellularLocation>
        <location evidence="1">Membrane</location>
    </subcellularLocation>
</comment>
<dbReference type="SMART" id="SM00397">
    <property type="entry name" value="t_SNARE"/>
    <property type="match status" value="1"/>
</dbReference>
<keyword evidence="4 5" id="KW-0472">Membrane</keyword>
<dbReference type="GO" id="GO:0048278">
    <property type="term" value="P:vesicle docking"/>
    <property type="evidence" value="ECO:0007669"/>
    <property type="project" value="TreeGrafter"/>
</dbReference>
<evidence type="ECO:0000256" key="2">
    <source>
        <dbReference type="ARBA" id="ARBA00022448"/>
    </source>
</evidence>
<dbReference type="InterPro" id="IPR045242">
    <property type="entry name" value="Syntaxin"/>
</dbReference>
<dbReference type="EMBL" id="GEBQ01021287">
    <property type="protein sequence ID" value="JAT18690.1"/>
    <property type="molecule type" value="Transcribed_RNA"/>
</dbReference>
<dbReference type="PANTHER" id="PTHR19957:SF124">
    <property type="entry name" value="SYNTAXIN-8"/>
    <property type="match status" value="1"/>
</dbReference>
<proteinExistence type="predicted"/>
<evidence type="ECO:0000256" key="1">
    <source>
        <dbReference type="ARBA" id="ARBA00004370"/>
    </source>
</evidence>
<accession>A0A1B6L4V2</accession>
<protein>
    <recommendedName>
        <fullName evidence="6">t-SNARE coiled-coil homology domain-containing protein</fullName>
    </recommendedName>
</protein>
<dbReference type="PROSITE" id="PS50192">
    <property type="entry name" value="T_SNARE"/>
    <property type="match status" value="1"/>
</dbReference>
<name>A0A1B6L4V2_9HEMI</name>
<keyword evidence="5" id="KW-0812">Transmembrane</keyword>
<keyword evidence="2" id="KW-0813">Transport</keyword>
<dbReference type="GO" id="GO:0031201">
    <property type="term" value="C:SNARE complex"/>
    <property type="evidence" value="ECO:0007669"/>
    <property type="project" value="TreeGrafter"/>
</dbReference>
<sequence>MALSYLEMDKWSSDHASCEAEHRFLVELLNTRSYEPRTSKKYDLLSAKARQQLKLLESSVRTLKDKLEDDGSITHEERERRYRLVEDLESYIIQLKQKINSRSGEEERQSLMTSRGMLGDMGTTGWASDDDDNAATQPLLQETNEQIKQHHQQMMQDQEDGLERLSRVISRQKDIAVTIGNEVDFQNELVDNIAERMDRTNVSIQRETTHVQVISRTDNTCGYWIVILMLFVAIIVVGAI</sequence>
<dbReference type="GO" id="GO:0006906">
    <property type="term" value="P:vesicle fusion"/>
    <property type="evidence" value="ECO:0007669"/>
    <property type="project" value="TreeGrafter"/>
</dbReference>
<dbReference type="PANTHER" id="PTHR19957">
    <property type="entry name" value="SYNTAXIN"/>
    <property type="match status" value="1"/>
</dbReference>